<sequence>MAYGVGKVITAGQKAQHERLRMEASGMAKEEIEHANAQALKLAKDIPNFDQSTTMHMLRNMRSIVGSYEEAAELLEPMMKLRAVTEAARGGENMAEEFDKLIKGMEIKGATQNPREFRQYMDGMAKAMNVFGDTLRPTDYYEMFKYGRQSTRGLSQEYMLQVAPTLAQELGGAQAGTAQQAFFSAIVGGKMTKTALKQMMDYGLVDPSKVYTPKGGHIAQVKPGGIIGSQMAMANPYEWVNQFLLPALAKKGVVDPNKIQEVIATLFSKGTAAQLVSIFATQQSRFMKDAALVRGAKGLESADMFNSRDGGIAFRNLGQQLGSYMQEAGKAIADSLAAPTNEFAQAVASATERLHENLEANKKGEVSPGQERFNDLANKVVGDLTRDPNNKAAYAKRRDELFGRLEKLNKDLKFAEGMVNQTGGAQAWKDQVAQINAAREAIAAEAGSMIEAHEALARLRADADGAAQALESLKQYAMNREKPELKPGDRHPGGPAAFPLSKDYSGLDANGAPKTEASKQSEHKPLDLQAILNGKIEAVVNKPVDVTGKVELEGSAQVTVGIRVLEGAGRVDSMFASSKGHIKANVKASTGPTMPNAGAPQ</sequence>
<feature type="compositionally biased region" description="Basic and acidic residues" evidence="1">
    <location>
        <begin position="516"/>
        <end position="525"/>
    </location>
</feature>
<organism evidence="2 3">
    <name type="scientific">Rhodoblastus acidophilus</name>
    <name type="common">Rhodopseudomonas acidophila</name>
    <dbReference type="NCBI Taxonomy" id="1074"/>
    <lineage>
        <taxon>Bacteria</taxon>
        <taxon>Pseudomonadati</taxon>
        <taxon>Pseudomonadota</taxon>
        <taxon>Alphaproteobacteria</taxon>
        <taxon>Hyphomicrobiales</taxon>
        <taxon>Rhodoblastaceae</taxon>
        <taxon>Rhodoblastus</taxon>
    </lineage>
</organism>
<evidence type="ECO:0000313" key="3">
    <source>
        <dbReference type="Proteomes" id="UP000439113"/>
    </source>
</evidence>
<dbReference type="AlphaFoldDB" id="A0A6N8DTZ1"/>
<dbReference type="EMBL" id="WNKS01000025">
    <property type="protein sequence ID" value="MTV33035.1"/>
    <property type="molecule type" value="Genomic_DNA"/>
</dbReference>
<protein>
    <submittedName>
        <fullName evidence="2">Uncharacterized protein</fullName>
    </submittedName>
</protein>
<name>A0A6N8DTZ1_RHOAC</name>
<feature type="compositionally biased region" description="Basic and acidic residues" evidence="1">
    <location>
        <begin position="483"/>
        <end position="492"/>
    </location>
</feature>
<evidence type="ECO:0000256" key="1">
    <source>
        <dbReference type="SAM" id="MobiDB-lite"/>
    </source>
</evidence>
<proteinExistence type="predicted"/>
<feature type="region of interest" description="Disordered" evidence="1">
    <location>
        <begin position="483"/>
        <end position="525"/>
    </location>
</feature>
<gene>
    <name evidence="2" type="ORF">GJ654_18810</name>
</gene>
<reference evidence="2 3" key="1">
    <citation type="submission" date="2019-11" db="EMBL/GenBank/DDBJ databases">
        <title>Whole-genome sequence of a Rhodoblastus acidophilus DSM 142.</title>
        <authorList>
            <person name="Kyndt J.A."/>
            <person name="Meyer T.E."/>
        </authorList>
    </citation>
    <scope>NUCLEOTIDE SEQUENCE [LARGE SCALE GENOMIC DNA]</scope>
    <source>
        <strain evidence="2 3">DSM 142</strain>
    </source>
</reference>
<dbReference type="Proteomes" id="UP000439113">
    <property type="component" value="Unassembled WGS sequence"/>
</dbReference>
<comment type="caution">
    <text evidence="2">The sequence shown here is derived from an EMBL/GenBank/DDBJ whole genome shotgun (WGS) entry which is preliminary data.</text>
</comment>
<dbReference type="OrthoDB" id="8113249at2"/>
<evidence type="ECO:0000313" key="2">
    <source>
        <dbReference type="EMBL" id="MTV33035.1"/>
    </source>
</evidence>
<accession>A0A6N8DTZ1</accession>
<dbReference type="RefSeq" id="WP_155447716.1">
    <property type="nucleotide sequence ID" value="NZ_JAOQNR010000024.1"/>
</dbReference>